<organism evidence="2 3">
    <name type="scientific">Pseudomonas syringae pv. maculicola</name>
    <dbReference type="NCBI Taxonomy" id="59511"/>
    <lineage>
        <taxon>Bacteria</taxon>
        <taxon>Pseudomonadati</taxon>
        <taxon>Pseudomonadota</taxon>
        <taxon>Gammaproteobacteria</taxon>
        <taxon>Pseudomonadales</taxon>
        <taxon>Pseudomonadaceae</taxon>
        <taxon>Pseudomonas</taxon>
    </lineage>
</organism>
<sequence length="40" mass="4512">MAGIEFGDHQRFTLKWAVLVCMCILVAALLMGIFPFYSSM</sequence>
<accession>A0A3M2UX62</accession>
<reference evidence="2 3" key="1">
    <citation type="submission" date="2018-08" db="EMBL/GenBank/DDBJ databases">
        <title>Recombination of ecologically and evolutionarily significant loci maintains genetic cohesion in the Pseudomonas syringae species complex.</title>
        <authorList>
            <person name="Dillon M."/>
            <person name="Thakur S."/>
            <person name="Almeida R.N.D."/>
            <person name="Weir B.S."/>
            <person name="Guttman D.S."/>
        </authorList>
    </citation>
    <scope>NUCLEOTIDE SEQUENCE [LARGE SCALE GENOMIC DNA]</scope>
    <source>
        <strain evidence="2 3">88_10</strain>
    </source>
</reference>
<comment type="caution">
    <text evidence="2">The sequence shown here is derived from an EMBL/GenBank/DDBJ whole genome shotgun (WGS) entry which is preliminary data.</text>
</comment>
<dbReference type="AlphaFoldDB" id="A0A3M2UX62"/>
<protein>
    <submittedName>
        <fullName evidence="2">Citrate transporter</fullName>
    </submittedName>
</protein>
<keyword evidence="1" id="KW-1133">Transmembrane helix</keyword>
<gene>
    <name evidence="2" type="ORF">APX70_07451</name>
</gene>
<keyword evidence="1" id="KW-0812">Transmembrane</keyword>
<name>A0A3M2UX62_PSEYM</name>
<dbReference type="Proteomes" id="UP000282378">
    <property type="component" value="Unassembled WGS sequence"/>
</dbReference>
<evidence type="ECO:0000313" key="2">
    <source>
        <dbReference type="EMBL" id="RML31541.1"/>
    </source>
</evidence>
<evidence type="ECO:0000313" key="3">
    <source>
        <dbReference type="Proteomes" id="UP000282378"/>
    </source>
</evidence>
<feature type="transmembrane region" description="Helical" evidence="1">
    <location>
        <begin position="12"/>
        <end position="37"/>
    </location>
</feature>
<evidence type="ECO:0000256" key="1">
    <source>
        <dbReference type="SAM" id="Phobius"/>
    </source>
</evidence>
<proteinExistence type="predicted"/>
<dbReference type="EMBL" id="RBNL01004451">
    <property type="protein sequence ID" value="RML31541.1"/>
    <property type="molecule type" value="Genomic_DNA"/>
</dbReference>
<keyword evidence="1" id="KW-0472">Membrane</keyword>